<comment type="caution">
    <text evidence="1">The sequence shown here is derived from an EMBL/GenBank/DDBJ whole genome shotgun (WGS) entry which is preliminary data.</text>
</comment>
<evidence type="ECO:0000313" key="1">
    <source>
        <dbReference type="EMBL" id="OGK73686.1"/>
    </source>
</evidence>
<dbReference type="Gene3D" id="3.40.50.300">
    <property type="entry name" value="P-loop containing nucleotide triphosphate hydrolases"/>
    <property type="match status" value="1"/>
</dbReference>
<organism evidence="1 2">
    <name type="scientific">Candidatus Roizmanbacteria bacterium RIFOXYD1_FULL_38_12</name>
    <dbReference type="NCBI Taxonomy" id="1802093"/>
    <lineage>
        <taxon>Bacteria</taxon>
        <taxon>Candidatus Roizmaniibacteriota</taxon>
    </lineage>
</organism>
<dbReference type="AlphaFoldDB" id="A0A1F7L0T5"/>
<dbReference type="InterPro" id="IPR027417">
    <property type="entry name" value="P-loop_NTPase"/>
</dbReference>
<name>A0A1F7L0T5_9BACT</name>
<dbReference type="Proteomes" id="UP000177050">
    <property type="component" value="Unassembled WGS sequence"/>
</dbReference>
<protein>
    <recommendedName>
        <fullName evidence="3">Cytidylate kinase</fullName>
    </recommendedName>
</protein>
<dbReference type="EMBL" id="MGBR01000001">
    <property type="protein sequence ID" value="OGK73686.1"/>
    <property type="molecule type" value="Genomic_DNA"/>
</dbReference>
<accession>A0A1F7L0T5</accession>
<dbReference type="SUPFAM" id="SSF52540">
    <property type="entry name" value="P-loop containing nucleoside triphosphate hydrolases"/>
    <property type="match status" value="1"/>
</dbReference>
<evidence type="ECO:0008006" key="3">
    <source>
        <dbReference type="Google" id="ProtNLM"/>
    </source>
</evidence>
<gene>
    <name evidence="1" type="ORF">A3K52_02780</name>
</gene>
<dbReference type="Pfam" id="PF13189">
    <property type="entry name" value="Cytidylate_kin2"/>
    <property type="match status" value="1"/>
</dbReference>
<evidence type="ECO:0000313" key="2">
    <source>
        <dbReference type="Proteomes" id="UP000177050"/>
    </source>
</evidence>
<sequence length="190" mass="22089">MELSYKNITISGKIAVGTTTLAKNLSKIIGWKHVNAGFIQREYDRKNHIHENMQGASARSDEHEKGIEAMTKRLLIEKHHLVYEAWLSGFVARKIPQVLKILVVCSEDAIRVDRVVNRENISVEEAKQWIKQREEENINKWKKLYGDYDFWDRKYYDLVIDTYSSGRLETLGKVLDKLGFPHDNLSTIVT</sequence>
<proteinExistence type="predicted"/>
<reference evidence="1 2" key="1">
    <citation type="journal article" date="2016" name="Nat. Commun.">
        <title>Thousands of microbial genomes shed light on interconnected biogeochemical processes in an aquifer system.</title>
        <authorList>
            <person name="Anantharaman K."/>
            <person name="Brown C.T."/>
            <person name="Hug L.A."/>
            <person name="Sharon I."/>
            <person name="Castelle C.J."/>
            <person name="Probst A.J."/>
            <person name="Thomas B.C."/>
            <person name="Singh A."/>
            <person name="Wilkins M.J."/>
            <person name="Karaoz U."/>
            <person name="Brodie E.L."/>
            <person name="Williams K.H."/>
            <person name="Hubbard S.S."/>
            <person name="Banfield J.F."/>
        </authorList>
    </citation>
    <scope>NUCLEOTIDE SEQUENCE [LARGE SCALE GENOMIC DNA]</scope>
</reference>